<dbReference type="GO" id="GO:0044550">
    <property type="term" value="P:secondary metabolite biosynthetic process"/>
    <property type="evidence" value="ECO:0007669"/>
    <property type="project" value="UniProtKB-ARBA"/>
</dbReference>
<dbReference type="AlphaFoldDB" id="A0A2I2FU31"/>
<feature type="domain" description="O-methyltransferase C-terminal" evidence="5">
    <location>
        <begin position="202"/>
        <end position="391"/>
    </location>
</feature>
<organism evidence="6 7">
    <name type="scientific">Aspergillus steynii IBT 23096</name>
    <dbReference type="NCBI Taxonomy" id="1392250"/>
    <lineage>
        <taxon>Eukaryota</taxon>
        <taxon>Fungi</taxon>
        <taxon>Dikarya</taxon>
        <taxon>Ascomycota</taxon>
        <taxon>Pezizomycotina</taxon>
        <taxon>Eurotiomycetes</taxon>
        <taxon>Eurotiomycetidae</taxon>
        <taxon>Eurotiales</taxon>
        <taxon>Aspergillaceae</taxon>
        <taxon>Aspergillus</taxon>
        <taxon>Aspergillus subgen. Circumdati</taxon>
    </lineage>
</organism>
<keyword evidence="3" id="KW-0949">S-adenosyl-L-methionine</keyword>
<comment type="similarity">
    <text evidence="4">Belongs to the class I-like SAM-binding methyltransferase superfamily. Cation-independent O-methyltransferase family.</text>
</comment>
<dbReference type="InterPro" id="IPR001077">
    <property type="entry name" value="COMT_C"/>
</dbReference>
<reference evidence="6 7" key="1">
    <citation type="submission" date="2016-12" db="EMBL/GenBank/DDBJ databases">
        <title>The genomes of Aspergillus section Nigri reveals drivers in fungal speciation.</title>
        <authorList>
            <consortium name="DOE Joint Genome Institute"/>
            <person name="Vesth T.C."/>
            <person name="Nybo J."/>
            <person name="Theobald S."/>
            <person name="Brandl J."/>
            <person name="Frisvad J.C."/>
            <person name="Nielsen K.F."/>
            <person name="Lyhne E.K."/>
            <person name="Kogle M.E."/>
            <person name="Kuo A."/>
            <person name="Riley R."/>
            <person name="Clum A."/>
            <person name="Nolan M."/>
            <person name="Lipzen A."/>
            <person name="Salamov A."/>
            <person name="Henrissat B."/>
            <person name="Wiebenga A."/>
            <person name="De Vries R.P."/>
            <person name="Grigoriev I.V."/>
            <person name="Mortensen U.H."/>
            <person name="Andersen M.R."/>
            <person name="Baker S.E."/>
        </authorList>
    </citation>
    <scope>NUCLEOTIDE SEQUENCE [LARGE SCALE GENOMIC DNA]</scope>
    <source>
        <strain evidence="6 7">IBT 23096</strain>
    </source>
</reference>
<proteinExistence type="inferred from homology"/>
<dbReference type="CDD" id="cd02440">
    <property type="entry name" value="AdoMet_MTases"/>
    <property type="match status" value="1"/>
</dbReference>
<dbReference type="OrthoDB" id="1606438at2759"/>
<protein>
    <submittedName>
        <fullName evidence="6">S-adenosyl-L-methionine-dependent methyltransferase</fullName>
    </submittedName>
</protein>
<sequence length="419" mass="46851">MDRSNIIGRASEIAEVARTLADELARRQLPEPSFEHGLPAPLQSDAPDSEAPAARVKLLGLLDEFHDVLTEPALLGSPELRNPSMSVQALIRLGVIENFPSEGTTVQDLSSKLNLNENIVRRLISHAASYHVFFQSKHDFFVHTAASRVLSENAGMRSWMLIGLAETMPSAFQIADAVIQHPNSEEPQHSGWNMQNNTDLPIFRALADMPDRASRFANAMMWHAQLPGYSPQYLTECFPWGTGNLTVVDVGGGIGHISRALVAHDPTVQCIVQDRAEVVAQGDETLPADLKDRIRFQAHDFFQEQPVHGADVYLLRLVLHDWSNKYAQKILQALIPALKPGAKIVLNDRVVPGYGEAQLLVEREARDHDMYMLVLQNGQERTREDWDRLLRDTDPRFQLTNVSKPPKSYLAIVEVTWEG</sequence>
<dbReference type="Gene3D" id="1.10.10.10">
    <property type="entry name" value="Winged helix-like DNA-binding domain superfamily/Winged helix DNA-binding domain"/>
    <property type="match status" value="1"/>
</dbReference>
<evidence type="ECO:0000256" key="2">
    <source>
        <dbReference type="ARBA" id="ARBA00022679"/>
    </source>
</evidence>
<dbReference type="SUPFAM" id="SSF53335">
    <property type="entry name" value="S-adenosyl-L-methionine-dependent methyltransferases"/>
    <property type="match status" value="1"/>
</dbReference>
<dbReference type="PANTHER" id="PTHR43712:SF5">
    <property type="entry name" value="O-METHYLTRANSFERASE ASQN-RELATED"/>
    <property type="match status" value="1"/>
</dbReference>
<evidence type="ECO:0000256" key="4">
    <source>
        <dbReference type="ARBA" id="ARBA00038277"/>
    </source>
</evidence>
<dbReference type="InterPro" id="IPR016461">
    <property type="entry name" value="COMT-like"/>
</dbReference>
<dbReference type="GeneID" id="36553661"/>
<dbReference type="InterPro" id="IPR036390">
    <property type="entry name" value="WH_DNA-bd_sf"/>
</dbReference>
<dbReference type="Pfam" id="PF00891">
    <property type="entry name" value="Methyltransf_2"/>
    <property type="match status" value="1"/>
</dbReference>
<dbReference type="PANTHER" id="PTHR43712">
    <property type="entry name" value="PUTATIVE (AFU_ORTHOLOGUE AFUA_4G14580)-RELATED"/>
    <property type="match status" value="1"/>
</dbReference>
<evidence type="ECO:0000259" key="5">
    <source>
        <dbReference type="Pfam" id="PF00891"/>
    </source>
</evidence>
<keyword evidence="7" id="KW-1185">Reference proteome</keyword>
<evidence type="ECO:0000256" key="1">
    <source>
        <dbReference type="ARBA" id="ARBA00022603"/>
    </source>
</evidence>
<accession>A0A2I2FU31</accession>
<evidence type="ECO:0000313" key="6">
    <source>
        <dbReference type="EMBL" id="PLB44111.1"/>
    </source>
</evidence>
<dbReference type="InterPro" id="IPR036388">
    <property type="entry name" value="WH-like_DNA-bd_sf"/>
</dbReference>
<dbReference type="Gene3D" id="3.40.50.150">
    <property type="entry name" value="Vaccinia Virus protein VP39"/>
    <property type="match status" value="1"/>
</dbReference>
<dbReference type="GO" id="GO:0008171">
    <property type="term" value="F:O-methyltransferase activity"/>
    <property type="evidence" value="ECO:0007669"/>
    <property type="project" value="InterPro"/>
</dbReference>
<evidence type="ECO:0000313" key="7">
    <source>
        <dbReference type="Proteomes" id="UP000234275"/>
    </source>
</evidence>
<dbReference type="SUPFAM" id="SSF46785">
    <property type="entry name" value="Winged helix' DNA-binding domain"/>
    <property type="match status" value="1"/>
</dbReference>
<evidence type="ECO:0000256" key="3">
    <source>
        <dbReference type="ARBA" id="ARBA00022691"/>
    </source>
</evidence>
<dbReference type="Proteomes" id="UP000234275">
    <property type="component" value="Unassembled WGS sequence"/>
</dbReference>
<keyword evidence="2 6" id="KW-0808">Transferase</keyword>
<name>A0A2I2FU31_9EURO</name>
<dbReference type="EMBL" id="MSFO01000009">
    <property type="protein sequence ID" value="PLB44111.1"/>
    <property type="molecule type" value="Genomic_DNA"/>
</dbReference>
<dbReference type="InterPro" id="IPR029063">
    <property type="entry name" value="SAM-dependent_MTases_sf"/>
</dbReference>
<dbReference type="GO" id="GO:0032259">
    <property type="term" value="P:methylation"/>
    <property type="evidence" value="ECO:0007669"/>
    <property type="project" value="UniProtKB-KW"/>
</dbReference>
<dbReference type="VEuPathDB" id="FungiDB:P170DRAFT_392138"/>
<dbReference type="PROSITE" id="PS51683">
    <property type="entry name" value="SAM_OMT_II"/>
    <property type="match status" value="1"/>
</dbReference>
<comment type="caution">
    <text evidence="6">The sequence shown here is derived from an EMBL/GenBank/DDBJ whole genome shotgun (WGS) entry which is preliminary data.</text>
</comment>
<gene>
    <name evidence="6" type="ORF">P170DRAFT_392138</name>
</gene>
<dbReference type="RefSeq" id="XP_024699413.1">
    <property type="nucleotide sequence ID" value="XM_024845962.1"/>
</dbReference>
<keyword evidence="1 6" id="KW-0489">Methyltransferase</keyword>